<evidence type="ECO:0000256" key="2">
    <source>
        <dbReference type="ARBA" id="ARBA00023125"/>
    </source>
</evidence>
<reference evidence="5 6" key="1">
    <citation type="submission" date="2020-11" db="EMBL/GenBank/DDBJ databases">
        <title>Hymenobacter sp.</title>
        <authorList>
            <person name="Kim M.K."/>
        </authorList>
    </citation>
    <scope>NUCLEOTIDE SEQUENCE [LARGE SCALE GENOMIC DNA]</scope>
    <source>
        <strain evidence="5 6">BT594</strain>
    </source>
</reference>
<proteinExistence type="predicted"/>
<dbReference type="SUPFAM" id="SSF46785">
    <property type="entry name" value="Winged helix' DNA-binding domain"/>
    <property type="match status" value="1"/>
</dbReference>
<comment type="caution">
    <text evidence="5">The sequence shown here is derived from an EMBL/GenBank/DDBJ whole genome shotgun (WGS) entry which is preliminary data.</text>
</comment>
<gene>
    <name evidence="5" type="ORF">I5L79_20070</name>
</gene>
<dbReference type="InterPro" id="IPR000835">
    <property type="entry name" value="HTH_MarR-typ"/>
</dbReference>
<dbReference type="Proteomes" id="UP000601099">
    <property type="component" value="Unassembled WGS sequence"/>
</dbReference>
<sequence length="228" mass="25776">MNYAFFRQLLNLAETFEAQHPAAGQPDAMAAFASWLHARTAPAPDTAPVTRSAAKPGEFDESVIGKLITFMYRYARSYLRLALAGSPLITSDDFTYLVTVYGHQPISKTEVIERNIHEKPTGTEIIKRLLKQGFIAEQGHQTDRRRKLLTLTESGREVLFGLFGRMSQVAYMIAGNLEPAERRQLLYLLLKLDHFHHAIFAHDRSRTFEELLRSRFPDLPAAGHPPGQ</sequence>
<name>A0ABS0L6X0_9BACT</name>
<organism evidence="5 6">
    <name type="scientific">Hymenobacter guriensis</name>
    <dbReference type="NCBI Taxonomy" id="2793065"/>
    <lineage>
        <taxon>Bacteria</taxon>
        <taxon>Pseudomonadati</taxon>
        <taxon>Bacteroidota</taxon>
        <taxon>Cytophagia</taxon>
        <taxon>Cytophagales</taxon>
        <taxon>Hymenobacteraceae</taxon>
        <taxon>Hymenobacter</taxon>
    </lineage>
</organism>
<dbReference type="Gene3D" id="1.10.10.10">
    <property type="entry name" value="Winged helix-like DNA-binding domain superfamily/Winged helix DNA-binding domain"/>
    <property type="match status" value="1"/>
</dbReference>
<accession>A0ABS0L6X0</accession>
<dbReference type="PRINTS" id="PR00598">
    <property type="entry name" value="HTHMARR"/>
</dbReference>
<dbReference type="EMBL" id="JADWYK010000017">
    <property type="protein sequence ID" value="MBG8555852.1"/>
    <property type="molecule type" value="Genomic_DNA"/>
</dbReference>
<dbReference type="SMART" id="SM00347">
    <property type="entry name" value="HTH_MARR"/>
    <property type="match status" value="1"/>
</dbReference>
<keyword evidence="1" id="KW-0805">Transcription regulation</keyword>
<dbReference type="PANTHER" id="PTHR42756">
    <property type="entry name" value="TRANSCRIPTIONAL REGULATOR, MARR"/>
    <property type="match status" value="1"/>
</dbReference>
<dbReference type="InterPro" id="IPR036390">
    <property type="entry name" value="WH_DNA-bd_sf"/>
</dbReference>
<evidence type="ECO:0000256" key="3">
    <source>
        <dbReference type="ARBA" id="ARBA00023163"/>
    </source>
</evidence>
<dbReference type="Pfam" id="PF01047">
    <property type="entry name" value="MarR"/>
    <property type="match status" value="1"/>
</dbReference>
<evidence type="ECO:0000259" key="4">
    <source>
        <dbReference type="PROSITE" id="PS50995"/>
    </source>
</evidence>
<dbReference type="PROSITE" id="PS50995">
    <property type="entry name" value="HTH_MARR_2"/>
    <property type="match status" value="1"/>
</dbReference>
<protein>
    <submittedName>
        <fullName evidence="5">Winged helix-turn-helix transcriptional regulator</fullName>
    </submittedName>
</protein>
<dbReference type="InterPro" id="IPR036388">
    <property type="entry name" value="WH-like_DNA-bd_sf"/>
</dbReference>
<evidence type="ECO:0000313" key="6">
    <source>
        <dbReference type="Proteomes" id="UP000601099"/>
    </source>
</evidence>
<evidence type="ECO:0000313" key="5">
    <source>
        <dbReference type="EMBL" id="MBG8555852.1"/>
    </source>
</evidence>
<evidence type="ECO:0000256" key="1">
    <source>
        <dbReference type="ARBA" id="ARBA00023015"/>
    </source>
</evidence>
<keyword evidence="3" id="KW-0804">Transcription</keyword>
<dbReference type="PANTHER" id="PTHR42756:SF1">
    <property type="entry name" value="TRANSCRIPTIONAL REPRESSOR OF EMRAB OPERON"/>
    <property type="match status" value="1"/>
</dbReference>
<feature type="domain" description="HTH marR-type" evidence="4">
    <location>
        <begin position="64"/>
        <end position="194"/>
    </location>
</feature>
<dbReference type="RefSeq" id="WP_196956871.1">
    <property type="nucleotide sequence ID" value="NZ_JADWYK010000017.1"/>
</dbReference>
<keyword evidence="2" id="KW-0238">DNA-binding</keyword>
<keyword evidence="6" id="KW-1185">Reference proteome</keyword>